<dbReference type="RefSeq" id="XP_009222861.1">
    <property type="nucleotide sequence ID" value="XM_009224597.1"/>
</dbReference>
<dbReference type="InterPro" id="IPR000375">
    <property type="entry name" value="Dynamin_stalk"/>
</dbReference>
<keyword evidence="1" id="KW-0547">Nucleotide-binding</keyword>
<evidence type="ECO:0000259" key="5">
    <source>
        <dbReference type="PROSITE" id="PS51718"/>
    </source>
</evidence>
<dbReference type="InterPro" id="IPR045063">
    <property type="entry name" value="Dynamin_N"/>
</dbReference>
<reference evidence="7" key="5">
    <citation type="submission" date="2018-04" db="UniProtKB">
        <authorList>
            <consortium name="EnsemblFungi"/>
        </authorList>
    </citation>
    <scope>IDENTIFICATION</scope>
    <source>
        <strain evidence="7">R3-111a-1</strain>
    </source>
</reference>
<dbReference type="PROSITE" id="PS51388">
    <property type="entry name" value="GED"/>
    <property type="match status" value="1"/>
</dbReference>
<dbReference type="EnsemblFungi" id="EJT76861">
    <property type="protein sequence ID" value="EJT76861"/>
    <property type="gene ID" value="GGTG_06775"/>
</dbReference>
<gene>
    <name evidence="7" type="primary">20347233</name>
    <name evidence="6" type="ORF">GGTG_06775</name>
</gene>
<dbReference type="EMBL" id="GL385397">
    <property type="protein sequence ID" value="EJT76861.1"/>
    <property type="molecule type" value="Genomic_DNA"/>
</dbReference>
<evidence type="ECO:0000256" key="3">
    <source>
        <dbReference type="SAM" id="MobiDB-lite"/>
    </source>
</evidence>
<keyword evidence="8" id="KW-1185">Reference proteome</keyword>
<feature type="compositionally biased region" description="Low complexity" evidence="3">
    <location>
        <begin position="9"/>
        <end position="23"/>
    </location>
</feature>
<dbReference type="GO" id="GO:0006897">
    <property type="term" value="P:endocytosis"/>
    <property type="evidence" value="ECO:0007669"/>
    <property type="project" value="TreeGrafter"/>
</dbReference>
<dbReference type="eggNOG" id="KOG0446">
    <property type="taxonomic scope" value="Eukaryota"/>
</dbReference>
<dbReference type="HOGENOM" id="CLU_008964_7_2_1"/>
<dbReference type="PRINTS" id="PR00195">
    <property type="entry name" value="DYNAMIN"/>
</dbReference>
<dbReference type="PROSITE" id="PS51718">
    <property type="entry name" value="G_DYNAMIN_2"/>
    <property type="match status" value="1"/>
</dbReference>
<dbReference type="Gene3D" id="3.40.50.300">
    <property type="entry name" value="P-loop containing nucleotide triphosphate hydrolases"/>
    <property type="match status" value="1"/>
</dbReference>
<dbReference type="AlphaFoldDB" id="J3NZS8"/>
<dbReference type="VEuPathDB" id="FungiDB:GGTG_06775"/>
<dbReference type="GO" id="GO:0048312">
    <property type="term" value="P:intracellular distribution of mitochondria"/>
    <property type="evidence" value="ECO:0007669"/>
    <property type="project" value="TreeGrafter"/>
</dbReference>
<organism evidence="6">
    <name type="scientific">Gaeumannomyces tritici (strain R3-111a-1)</name>
    <name type="common">Wheat and barley take-all root rot fungus</name>
    <name type="synonym">Gaeumannomyces graminis var. tritici</name>
    <dbReference type="NCBI Taxonomy" id="644352"/>
    <lineage>
        <taxon>Eukaryota</taxon>
        <taxon>Fungi</taxon>
        <taxon>Dikarya</taxon>
        <taxon>Ascomycota</taxon>
        <taxon>Pezizomycotina</taxon>
        <taxon>Sordariomycetes</taxon>
        <taxon>Sordariomycetidae</taxon>
        <taxon>Magnaporthales</taxon>
        <taxon>Magnaporthaceae</taxon>
        <taxon>Gaeumannomyces</taxon>
    </lineage>
</organism>
<proteinExistence type="predicted"/>
<dbReference type="InterPro" id="IPR027417">
    <property type="entry name" value="P-loop_NTPase"/>
</dbReference>
<evidence type="ECO:0000313" key="7">
    <source>
        <dbReference type="EnsemblFungi" id="EJT76861"/>
    </source>
</evidence>
<sequence length="826" mass="92356">MFNPRRLFSSQRESASKQSSEQSLDIFSTIFRPRSVKKSPPAPKTSPSIPETQPPPIKTSPPTIKTSPLAVKTPPHAPRHRPPKMTVNGNNTQGALLSQKLLVTIDKLREAGVATFISLPQLVVVGDQSSGKSSVLESLTGFCFPRAAGLCTRYATQISCCRDPQKSVVISIIPRPDAGDDLKAKLLKFRRHMTEIDNDELAGIFQDANEVMGIRMEMDPTALGGGGDAFSEDILKIEINGPEQNHLTVIDVPGIFRVHTPGLTTKNDISIVRNMIERYMANRRTIILAVIPCNVDINTQEILKMAEAADPEGIRTMGVMTKPDLAMEKATQKAVMDLLSGMRNPLKLGYHVVKNRGADDEESTLQDRLAAEKGFFMSSPWSSVADHCGVPALKIRLGDLLMQISKTEFPKVKSEIEAKLRHRRAELESMGPSRVDAIAQRQFLGSLATKFQGLAQSAVGGHYESDRAFTDNEELKLITKIIKLNESYSNLFAAHGHKYRFDKPAATREDYESDCEFESGQARIETQDEGIKKEEIARASVVFEECVKTYEKHSHEFLPLDTVCDSITFRCPIPTESGIMKVIEQVYDTSRGPELGTFGGGVFTTVFRKQSENWEPLTLAYASKAIVIVHDFIARLLRTLCPDTDTREQLYQQLLVDRLIESYKRAMDHAMFLLNVERFSHPMTVNHYFNATQQSSRGERLLETFKKLCFRTDDGSSVVKLDAMKHCATDKENAQQVREDILDTLISYYKVARKRLVDVVCLHVVYHHLLQAPDSPLRIFSPDLIMGLEDEKLAAVAGEAPETTRRRQALAREIESLELGVRILRS</sequence>
<reference evidence="6" key="2">
    <citation type="submission" date="2010-07" db="EMBL/GenBank/DDBJ databases">
        <authorList>
            <consortium name="The Broad Institute Genome Sequencing Platform"/>
            <consortium name="Broad Institute Genome Sequencing Center for Infectious Disease"/>
            <person name="Ma L.-J."/>
            <person name="Dead R."/>
            <person name="Young S."/>
            <person name="Zeng Q."/>
            <person name="Koehrsen M."/>
            <person name="Alvarado L."/>
            <person name="Berlin A."/>
            <person name="Chapman S.B."/>
            <person name="Chen Z."/>
            <person name="Freedman E."/>
            <person name="Gellesch M."/>
            <person name="Goldberg J."/>
            <person name="Griggs A."/>
            <person name="Gujja S."/>
            <person name="Heilman E.R."/>
            <person name="Heiman D."/>
            <person name="Hepburn T."/>
            <person name="Howarth C."/>
            <person name="Jen D."/>
            <person name="Larson L."/>
            <person name="Mehta T."/>
            <person name="Neiman D."/>
            <person name="Pearson M."/>
            <person name="Roberts A."/>
            <person name="Saif S."/>
            <person name="Shea T."/>
            <person name="Shenoy N."/>
            <person name="Sisk P."/>
            <person name="Stolte C."/>
            <person name="Sykes S."/>
            <person name="Walk T."/>
            <person name="White J."/>
            <person name="Yandava C."/>
            <person name="Haas B."/>
            <person name="Nusbaum C."/>
            <person name="Birren B."/>
        </authorList>
    </citation>
    <scope>NUCLEOTIDE SEQUENCE</scope>
    <source>
        <strain evidence="6">R3-111a-1</strain>
    </source>
</reference>
<evidence type="ECO:0000256" key="2">
    <source>
        <dbReference type="ARBA" id="ARBA00023134"/>
    </source>
</evidence>
<evidence type="ECO:0000256" key="1">
    <source>
        <dbReference type="ARBA" id="ARBA00022741"/>
    </source>
</evidence>
<dbReference type="PANTHER" id="PTHR11566">
    <property type="entry name" value="DYNAMIN"/>
    <property type="match status" value="1"/>
</dbReference>
<reference evidence="8" key="1">
    <citation type="submission" date="2010-07" db="EMBL/GenBank/DDBJ databases">
        <title>The genome sequence of Gaeumannomyces graminis var. tritici strain R3-111a-1.</title>
        <authorList>
            <consortium name="The Broad Institute Genome Sequencing Platform"/>
            <person name="Ma L.-J."/>
            <person name="Dead R."/>
            <person name="Young S."/>
            <person name="Zeng Q."/>
            <person name="Koehrsen M."/>
            <person name="Alvarado L."/>
            <person name="Berlin A."/>
            <person name="Chapman S.B."/>
            <person name="Chen Z."/>
            <person name="Freedman E."/>
            <person name="Gellesch M."/>
            <person name="Goldberg J."/>
            <person name="Griggs A."/>
            <person name="Gujja S."/>
            <person name="Heilman E.R."/>
            <person name="Heiman D."/>
            <person name="Hepburn T."/>
            <person name="Howarth C."/>
            <person name="Jen D."/>
            <person name="Larson L."/>
            <person name="Mehta T."/>
            <person name="Neiman D."/>
            <person name="Pearson M."/>
            <person name="Roberts A."/>
            <person name="Saif S."/>
            <person name="Shea T."/>
            <person name="Shenoy N."/>
            <person name="Sisk P."/>
            <person name="Stolte C."/>
            <person name="Sykes S."/>
            <person name="Walk T."/>
            <person name="White J."/>
            <person name="Yandava C."/>
            <person name="Haas B."/>
            <person name="Nusbaum C."/>
            <person name="Birren B."/>
        </authorList>
    </citation>
    <scope>NUCLEOTIDE SEQUENCE [LARGE SCALE GENOMIC DNA]</scope>
    <source>
        <strain evidence="8">R3-111a-1</strain>
    </source>
</reference>
<dbReference type="GO" id="GO:0016559">
    <property type="term" value="P:peroxisome fission"/>
    <property type="evidence" value="ECO:0007669"/>
    <property type="project" value="TreeGrafter"/>
</dbReference>
<dbReference type="Proteomes" id="UP000006039">
    <property type="component" value="Unassembled WGS sequence"/>
</dbReference>
<feature type="domain" description="Dynamin-type G" evidence="5">
    <location>
        <begin position="116"/>
        <end position="410"/>
    </location>
</feature>
<reference evidence="6" key="3">
    <citation type="submission" date="2010-09" db="EMBL/GenBank/DDBJ databases">
        <title>Annotation of Gaeumannomyces graminis var. tritici R3-111a-1.</title>
        <authorList>
            <consortium name="The Broad Institute Genome Sequencing Platform"/>
            <person name="Ma L.-J."/>
            <person name="Dead R."/>
            <person name="Young S.K."/>
            <person name="Zeng Q."/>
            <person name="Gargeya S."/>
            <person name="Fitzgerald M."/>
            <person name="Haas B."/>
            <person name="Abouelleil A."/>
            <person name="Alvarado L."/>
            <person name="Arachchi H.M."/>
            <person name="Berlin A."/>
            <person name="Brown A."/>
            <person name="Chapman S.B."/>
            <person name="Chen Z."/>
            <person name="Dunbar C."/>
            <person name="Freedman E."/>
            <person name="Gearin G."/>
            <person name="Gellesch M."/>
            <person name="Goldberg J."/>
            <person name="Griggs A."/>
            <person name="Gujja S."/>
            <person name="Heiman D."/>
            <person name="Howarth C."/>
            <person name="Larson L."/>
            <person name="Lui A."/>
            <person name="MacDonald P.J.P."/>
            <person name="Mehta T."/>
            <person name="Montmayeur A."/>
            <person name="Murphy C."/>
            <person name="Neiman D."/>
            <person name="Pearson M."/>
            <person name="Priest M."/>
            <person name="Roberts A."/>
            <person name="Saif S."/>
            <person name="Shea T."/>
            <person name="Shenoy N."/>
            <person name="Sisk P."/>
            <person name="Stolte C."/>
            <person name="Sykes S."/>
            <person name="Yandava C."/>
            <person name="Wortman J."/>
            <person name="Nusbaum C."/>
            <person name="Birren B."/>
        </authorList>
    </citation>
    <scope>NUCLEOTIDE SEQUENCE</scope>
    <source>
        <strain evidence="6">R3-111a-1</strain>
    </source>
</reference>
<dbReference type="CDD" id="cd08771">
    <property type="entry name" value="DLP_1"/>
    <property type="match status" value="1"/>
</dbReference>
<dbReference type="Gene3D" id="1.20.120.1240">
    <property type="entry name" value="Dynamin, middle domain"/>
    <property type="match status" value="1"/>
</dbReference>
<dbReference type="GO" id="GO:0016020">
    <property type="term" value="C:membrane"/>
    <property type="evidence" value="ECO:0007669"/>
    <property type="project" value="TreeGrafter"/>
</dbReference>
<protein>
    <recommendedName>
        <fullName evidence="9">Interferon-induced GTP-binding protein Mx2</fullName>
    </recommendedName>
</protein>
<feature type="domain" description="GED" evidence="4">
    <location>
        <begin position="738"/>
        <end position="826"/>
    </location>
</feature>
<dbReference type="InterPro" id="IPR030381">
    <property type="entry name" value="G_DYNAMIN_dom"/>
</dbReference>
<dbReference type="GO" id="GO:0008017">
    <property type="term" value="F:microtubule binding"/>
    <property type="evidence" value="ECO:0007669"/>
    <property type="project" value="TreeGrafter"/>
</dbReference>
<dbReference type="GO" id="GO:0005525">
    <property type="term" value="F:GTP binding"/>
    <property type="evidence" value="ECO:0007669"/>
    <property type="project" value="InterPro"/>
</dbReference>
<dbReference type="GeneID" id="20347233"/>
<keyword evidence="2" id="KW-0342">GTP-binding</keyword>
<dbReference type="GO" id="GO:0003924">
    <property type="term" value="F:GTPase activity"/>
    <property type="evidence" value="ECO:0007669"/>
    <property type="project" value="InterPro"/>
</dbReference>
<reference evidence="7" key="4">
    <citation type="journal article" date="2015" name="G3 (Bethesda)">
        <title>Genome sequences of three phytopathogenic species of the Magnaporthaceae family of fungi.</title>
        <authorList>
            <person name="Okagaki L.H."/>
            <person name="Nunes C.C."/>
            <person name="Sailsbery J."/>
            <person name="Clay B."/>
            <person name="Brown D."/>
            <person name="John T."/>
            <person name="Oh Y."/>
            <person name="Young N."/>
            <person name="Fitzgerald M."/>
            <person name="Haas B.J."/>
            <person name="Zeng Q."/>
            <person name="Young S."/>
            <person name="Adiconis X."/>
            <person name="Fan L."/>
            <person name="Levin J.Z."/>
            <person name="Mitchell T.K."/>
            <person name="Okubara P.A."/>
            <person name="Farman M.L."/>
            <person name="Kohn L.M."/>
            <person name="Birren B."/>
            <person name="Ma L.-J."/>
            <person name="Dean R.A."/>
        </authorList>
    </citation>
    <scope>NUCLEOTIDE SEQUENCE</scope>
    <source>
        <strain evidence="7">R3-111a-1</strain>
    </source>
</reference>
<evidence type="ECO:0000313" key="6">
    <source>
        <dbReference type="EMBL" id="EJT76861.1"/>
    </source>
</evidence>
<evidence type="ECO:0000313" key="8">
    <source>
        <dbReference type="Proteomes" id="UP000006039"/>
    </source>
</evidence>
<dbReference type="SUPFAM" id="SSF52540">
    <property type="entry name" value="P-loop containing nucleoside triphosphate hydrolases"/>
    <property type="match status" value="1"/>
</dbReference>
<dbReference type="Pfam" id="PF00350">
    <property type="entry name" value="Dynamin_N"/>
    <property type="match status" value="1"/>
</dbReference>
<feature type="region of interest" description="Disordered" evidence="3">
    <location>
        <begin position="1"/>
        <end position="91"/>
    </location>
</feature>
<dbReference type="GO" id="GO:0005874">
    <property type="term" value="C:microtubule"/>
    <property type="evidence" value="ECO:0007669"/>
    <property type="project" value="TreeGrafter"/>
</dbReference>
<dbReference type="InterPro" id="IPR001401">
    <property type="entry name" value="Dynamin_GTPase"/>
</dbReference>
<evidence type="ECO:0000259" key="4">
    <source>
        <dbReference type="PROSITE" id="PS51388"/>
    </source>
</evidence>
<dbReference type="Pfam" id="PF01031">
    <property type="entry name" value="Dynamin_M"/>
    <property type="match status" value="1"/>
</dbReference>
<accession>J3NZS8</accession>
<name>J3NZS8_GAET3</name>
<dbReference type="GO" id="GO:0005739">
    <property type="term" value="C:mitochondrion"/>
    <property type="evidence" value="ECO:0007669"/>
    <property type="project" value="TreeGrafter"/>
</dbReference>
<dbReference type="OrthoDB" id="415706at2759"/>
<dbReference type="GO" id="GO:0000266">
    <property type="term" value="P:mitochondrial fission"/>
    <property type="evidence" value="ECO:0007669"/>
    <property type="project" value="TreeGrafter"/>
</dbReference>
<dbReference type="PANTHER" id="PTHR11566:SF215">
    <property type="entry name" value="DYNAMIN GTPASE"/>
    <property type="match status" value="1"/>
</dbReference>
<evidence type="ECO:0008006" key="9">
    <source>
        <dbReference type="Google" id="ProtNLM"/>
    </source>
</evidence>
<dbReference type="FunFam" id="3.40.50.300:FF:001425">
    <property type="entry name" value="Dynamin GTPase, putative"/>
    <property type="match status" value="1"/>
</dbReference>
<dbReference type="SMART" id="SM00053">
    <property type="entry name" value="DYNc"/>
    <property type="match status" value="1"/>
</dbReference>
<dbReference type="STRING" id="644352.J3NZS8"/>
<dbReference type="InterPro" id="IPR022812">
    <property type="entry name" value="Dynamin"/>
</dbReference>
<dbReference type="InterPro" id="IPR020850">
    <property type="entry name" value="GED_dom"/>
</dbReference>